<dbReference type="GO" id="GO:0046464">
    <property type="term" value="P:acylglycerol catabolic process"/>
    <property type="evidence" value="ECO:0007669"/>
    <property type="project" value="TreeGrafter"/>
</dbReference>
<dbReference type="PANTHER" id="PTHR43798">
    <property type="entry name" value="MONOACYLGLYCEROL LIPASE"/>
    <property type="match status" value="1"/>
</dbReference>
<dbReference type="GO" id="GO:0016020">
    <property type="term" value="C:membrane"/>
    <property type="evidence" value="ECO:0007669"/>
    <property type="project" value="TreeGrafter"/>
</dbReference>
<dbReference type="Proteomes" id="UP000243197">
    <property type="component" value="Chromosome"/>
</dbReference>
<evidence type="ECO:0000313" key="3">
    <source>
        <dbReference type="Proteomes" id="UP000243197"/>
    </source>
</evidence>
<evidence type="ECO:0000259" key="1">
    <source>
        <dbReference type="Pfam" id="PF00326"/>
    </source>
</evidence>
<dbReference type="EMBL" id="AP014564">
    <property type="protein sequence ID" value="BAV94905.1"/>
    <property type="molecule type" value="Genomic_DNA"/>
</dbReference>
<organism evidence="2 3">
    <name type="scientific">Ichthyobacterium seriolicida</name>
    <dbReference type="NCBI Taxonomy" id="242600"/>
    <lineage>
        <taxon>Bacteria</taxon>
        <taxon>Pseudomonadati</taxon>
        <taxon>Bacteroidota</taxon>
        <taxon>Flavobacteriia</taxon>
        <taxon>Flavobacteriales</taxon>
        <taxon>Ichthyobacteriaceae</taxon>
        <taxon>Ichthyobacterium</taxon>
    </lineage>
</organism>
<keyword evidence="3" id="KW-1185">Reference proteome</keyword>
<dbReference type="GO" id="GO:0006508">
    <property type="term" value="P:proteolysis"/>
    <property type="evidence" value="ECO:0007669"/>
    <property type="project" value="InterPro"/>
</dbReference>
<accession>A0A1J1DYG0</accession>
<dbReference type="AlphaFoldDB" id="A0A1J1DYG0"/>
<dbReference type="InterPro" id="IPR029058">
    <property type="entry name" value="AB_hydrolase_fold"/>
</dbReference>
<dbReference type="SUPFAM" id="SSF53474">
    <property type="entry name" value="alpha/beta-Hydrolases"/>
    <property type="match status" value="1"/>
</dbReference>
<protein>
    <submittedName>
        <fullName evidence="2">Alpha/beta hydrolase</fullName>
    </submittedName>
</protein>
<proteinExistence type="predicted"/>
<dbReference type="RefSeq" id="WP_096686256.1">
    <property type="nucleotide sequence ID" value="NZ_AP014564.1"/>
</dbReference>
<dbReference type="InterPro" id="IPR001375">
    <property type="entry name" value="Peptidase_S9_cat"/>
</dbReference>
<dbReference type="Pfam" id="PF00326">
    <property type="entry name" value="Peptidase_S9"/>
    <property type="match status" value="1"/>
</dbReference>
<feature type="domain" description="Peptidase S9 prolyl oligopeptidase catalytic" evidence="1">
    <location>
        <begin position="50"/>
        <end position="246"/>
    </location>
</feature>
<name>A0A1J1DYG0_9FLAO</name>
<gene>
    <name evidence="2" type="ORF">JBKA6_0892</name>
</gene>
<dbReference type="GO" id="GO:0008236">
    <property type="term" value="F:serine-type peptidase activity"/>
    <property type="evidence" value="ECO:0007669"/>
    <property type="project" value="InterPro"/>
</dbReference>
<dbReference type="OrthoDB" id="9808543at2"/>
<evidence type="ECO:0000313" key="2">
    <source>
        <dbReference type="EMBL" id="BAV94905.1"/>
    </source>
</evidence>
<dbReference type="InterPro" id="IPR050266">
    <property type="entry name" value="AB_hydrolase_sf"/>
</dbReference>
<sequence length="271" mass="31593">MKREITIQGKHFKTISFDINFKERDKKNPVIIFSHGFKGFKDWGPFNLMSDYFADNNFVFIKLNFSHNGVTDGEFTDLDAFGKNNFVKELDDLQSVIDHIHNSEYQIYMDLENITLMGHSRGGGISILKASEEKRITKLVTLASVSDFSRRFGNIEKWQKDKVLYVENSRTKQNMPLYYQFYENFLDNRDRLDILSASEKLNIPFLLIHGSKDLVVDIRDAYELEKQNPNIEMKVIPNTGHTFGAKHPHIDLSLPKKMEEVLKQCLNFLEK</sequence>
<dbReference type="GO" id="GO:0047372">
    <property type="term" value="F:monoacylglycerol lipase activity"/>
    <property type="evidence" value="ECO:0007669"/>
    <property type="project" value="TreeGrafter"/>
</dbReference>
<dbReference type="PANTHER" id="PTHR43798:SF33">
    <property type="entry name" value="HYDROLASE, PUTATIVE (AFU_ORTHOLOGUE AFUA_2G14860)-RELATED"/>
    <property type="match status" value="1"/>
</dbReference>
<reference evidence="2 3" key="1">
    <citation type="submission" date="2014-03" db="EMBL/GenBank/DDBJ databases">
        <title>complete genome sequence of Flavobacteriaceae bacterium JBKA-6.</title>
        <authorList>
            <person name="Takano T."/>
            <person name="Nakamura Y."/>
            <person name="Takuma S."/>
            <person name="Yasuike M."/>
            <person name="Matsuyama T."/>
            <person name="Sakai T."/>
            <person name="Fujiwara A."/>
            <person name="Kimoto K."/>
            <person name="Fukuda Y."/>
            <person name="Kondo H."/>
            <person name="Hirono I."/>
            <person name="Nakayasu C."/>
        </authorList>
    </citation>
    <scope>NUCLEOTIDE SEQUENCE [LARGE SCALE GENOMIC DNA]</scope>
    <source>
        <strain evidence="2 3">JBKA-6</strain>
    </source>
</reference>
<dbReference type="KEGG" id="ise:JBKA6_0892"/>
<dbReference type="Gene3D" id="3.40.50.1820">
    <property type="entry name" value="alpha/beta hydrolase"/>
    <property type="match status" value="1"/>
</dbReference>
<keyword evidence="2" id="KW-0378">Hydrolase</keyword>